<evidence type="ECO:0000256" key="7">
    <source>
        <dbReference type="ARBA" id="ARBA00023004"/>
    </source>
</evidence>
<dbReference type="PANTHER" id="PTHR46300">
    <property type="entry name" value="P450, PUTATIVE (EUROFUNG)-RELATED-RELATED"/>
    <property type="match status" value="1"/>
</dbReference>
<dbReference type="GO" id="GO:0016705">
    <property type="term" value="F:oxidoreductase activity, acting on paired donors, with incorporation or reduction of molecular oxygen"/>
    <property type="evidence" value="ECO:0007669"/>
    <property type="project" value="InterPro"/>
</dbReference>
<evidence type="ECO:0000256" key="10">
    <source>
        <dbReference type="RuleBase" id="RU000461"/>
    </source>
</evidence>
<comment type="cofactor">
    <cofactor evidence="1 9">
        <name>heme</name>
        <dbReference type="ChEBI" id="CHEBI:30413"/>
    </cofactor>
</comment>
<evidence type="ECO:0000256" key="1">
    <source>
        <dbReference type="ARBA" id="ARBA00001971"/>
    </source>
</evidence>
<comment type="caution">
    <text evidence="12">The sequence shown here is derived from an EMBL/GenBank/DDBJ whole genome shotgun (WGS) entry which is preliminary data.</text>
</comment>
<feature type="binding site" description="axial binding residue" evidence="9">
    <location>
        <position position="436"/>
    </location>
    <ligand>
        <name>heme</name>
        <dbReference type="ChEBI" id="CHEBI:30413"/>
    </ligand>
    <ligandPart>
        <name>Fe</name>
        <dbReference type="ChEBI" id="CHEBI:18248"/>
    </ligandPart>
</feature>
<name>A0AAD6V8P6_9AGAR</name>
<dbReference type="InterPro" id="IPR036396">
    <property type="entry name" value="Cyt_P450_sf"/>
</dbReference>
<proteinExistence type="inferred from homology"/>
<evidence type="ECO:0000256" key="3">
    <source>
        <dbReference type="ARBA" id="ARBA00010617"/>
    </source>
</evidence>
<accession>A0AAD6V8P6</accession>
<dbReference type="InterPro" id="IPR050364">
    <property type="entry name" value="Cytochrome_P450_fung"/>
</dbReference>
<keyword evidence="7 9" id="KW-0408">Iron</keyword>
<evidence type="ECO:0000256" key="11">
    <source>
        <dbReference type="SAM" id="SignalP"/>
    </source>
</evidence>
<organism evidence="12 13">
    <name type="scientific">Mycena pura</name>
    <dbReference type="NCBI Taxonomy" id="153505"/>
    <lineage>
        <taxon>Eukaryota</taxon>
        <taxon>Fungi</taxon>
        <taxon>Dikarya</taxon>
        <taxon>Basidiomycota</taxon>
        <taxon>Agaricomycotina</taxon>
        <taxon>Agaricomycetes</taxon>
        <taxon>Agaricomycetidae</taxon>
        <taxon>Agaricales</taxon>
        <taxon>Marasmiineae</taxon>
        <taxon>Mycenaceae</taxon>
        <taxon>Mycena</taxon>
    </lineage>
</organism>
<evidence type="ECO:0000256" key="5">
    <source>
        <dbReference type="ARBA" id="ARBA00022723"/>
    </source>
</evidence>
<dbReference type="AlphaFoldDB" id="A0AAD6V8P6"/>
<evidence type="ECO:0000256" key="9">
    <source>
        <dbReference type="PIRSR" id="PIRSR602401-1"/>
    </source>
</evidence>
<dbReference type="Proteomes" id="UP001219525">
    <property type="component" value="Unassembled WGS sequence"/>
</dbReference>
<feature type="chain" id="PRO_5042068828" evidence="11">
    <location>
        <begin position="23"/>
        <end position="513"/>
    </location>
</feature>
<dbReference type="GO" id="GO:0020037">
    <property type="term" value="F:heme binding"/>
    <property type="evidence" value="ECO:0007669"/>
    <property type="project" value="InterPro"/>
</dbReference>
<dbReference type="CDD" id="cd11065">
    <property type="entry name" value="CYP64-like"/>
    <property type="match status" value="1"/>
</dbReference>
<dbReference type="PROSITE" id="PS00086">
    <property type="entry name" value="CYTOCHROME_P450"/>
    <property type="match status" value="1"/>
</dbReference>
<dbReference type="SUPFAM" id="SSF48264">
    <property type="entry name" value="Cytochrome P450"/>
    <property type="match status" value="1"/>
</dbReference>
<gene>
    <name evidence="12" type="ORF">GGX14DRAFT_462967</name>
</gene>
<evidence type="ECO:0000313" key="12">
    <source>
        <dbReference type="EMBL" id="KAJ7202579.1"/>
    </source>
</evidence>
<keyword evidence="4 9" id="KW-0349">Heme</keyword>
<dbReference type="GO" id="GO:0005506">
    <property type="term" value="F:iron ion binding"/>
    <property type="evidence" value="ECO:0007669"/>
    <property type="project" value="InterPro"/>
</dbReference>
<dbReference type="Pfam" id="PF00067">
    <property type="entry name" value="p450"/>
    <property type="match status" value="1"/>
</dbReference>
<keyword evidence="5 9" id="KW-0479">Metal-binding</keyword>
<dbReference type="GO" id="GO:0004497">
    <property type="term" value="F:monooxygenase activity"/>
    <property type="evidence" value="ECO:0007669"/>
    <property type="project" value="UniProtKB-KW"/>
</dbReference>
<dbReference type="PANTHER" id="PTHR46300:SF7">
    <property type="entry name" value="P450, PUTATIVE (EUROFUNG)-RELATED"/>
    <property type="match status" value="1"/>
</dbReference>
<dbReference type="PRINTS" id="PR00385">
    <property type="entry name" value="P450"/>
</dbReference>
<evidence type="ECO:0000313" key="13">
    <source>
        <dbReference type="Proteomes" id="UP001219525"/>
    </source>
</evidence>
<reference evidence="12" key="1">
    <citation type="submission" date="2023-03" db="EMBL/GenBank/DDBJ databases">
        <title>Massive genome expansion in bonnet fungi (Mycena s.s.) driven by repeated elements and novel gene families across ecological guilds.</title>
        <authorList>
            <consortium name="Lawrence Berkeley National Laboratory"/>
            <person name="Harder C.B."/>
            <person name="Miyauchi S."/>
            <person name="Viragh M."/>
            <person name="Kuo A."/>
            <person name="Thoen E."/>
            <person name="Andreopoulos B."/>
            <person name="Lu D."/>
            <person name="Skrede I."/>
            <person name="Drula E."/>
            <person name="Henrissat B."/>
            <person name="Morin E."/>
            <person name="Kohler A."/>
            <person name="Barry K."/>
            <person name="LaButti K."/>
            <person name="Morin E."/>
            <person name="Salamov A."/>
            <person name="Lipzen A."/>
            <person name="Mereny Z."/>
            <person name="Hegedus B."/>
            <person name="Baldrian P."/>
            <person name="Stursova M."/>
            <person name="Weitz H."/>
            <person name="Taylor A."/>
            <person name="Grigoriev I.V."/>
            <person name="Nagy L.G."/>
            <person name="Martin F."/>
            <person name="Kauserud H."/>
        </authorList>
    </citation>
    <scope>NUCLEOTIDE SEQUENCE</scope>
    <source>
        <strain evidence="12">9144</strain>
    </source>
</reference>
<keyword evidence="13" id="KW-1185">Reference proteome</keyword>
<protein>
    <submittedName>
        <fullName evidence="12">Cytochrome P450</fullName>
    </submittedName>
</protein>
<dbReference type="Gene3D" id="1.10.630.10">
    <property type="entry name" value="Cytochrome P450"/>
    <property type="match status" value="1"/>
</dbReference>
<evidence type="ECO:0000256" key="6">
    <source>
        <dbReference type="ARBA" id="ARBA00023002"/>
    </source>
</evidence>
<dbReference type="InterPro" id="IPR001128">
    <property type="entry name" value="Cyt_P450"/>
</dbReference>
<dbReference type="InterPro" id="IPR002401">
    <property type="entry name" value="Cyt_P450_E_grp-I"/>
</dbReference>
<evidence type="ECO:0000256" key="8">
    <source>
        <dbReference type="ARBA" id="ARBA00023033"/>
    </source>
</evidence>
<evidence type="ECO:0000256" key="2">
    <source>
        <dbReference type="ARBA" id="ARBA00005179"/>
    </source>
</evidence>
<sequence length="513" mass="58321">MSFYISWALFTILLLLLRYGSRRSRLPLPPGPRRLPLIGNLLHMPVSFPWETFMKWSQAYNSDIIYLNVAGTSIIVLSSLEATNELLGERSNIYSDRARMPMVNELMGWTFHLAGMKYGEHWRELRRKVHQDLNAEAVRKYYPQERVAVHELLHRLLHHPDNFFYHLRHVVGKVIMSVTYGIRILPEDDPYVKLAEDAIHTLSDAATPGRFLVDFIPTLVYIPEWFPGAGFKRTAKEWRKLAQAMINSPFAETQRMIVAGTAPPSFVSTHLGNISDSDDLVEEERQVKEAAGTMYAAGADTIVSALNTFVLAMLSNRKAQKTAQNEIDSVIGNGRLPDFTDEESLPYLTALVKEVFRWKPVTPIAIPHFLHVEDEYRGYRLPAQSIVIPNTWAISHDATMYPDPYEFKPERWLLNGQLNPAMRGSETVFGYGRRICAGMHLATSSVCLTIASILATMDITKAVDNDGTVIEPTHEYESALVMLPLPFKCSFKPRSEEAKRLIEETIHTDDNLY</sequence>
<feature type="signal peptide" evidence="11">
    <location>
        <begin position="1"/>
        <end position="22"/>
    </location>
</feature>
<dbReference type="PRINTS" id="PR00463">
    <property type="entry name" value="EP450I"/>
</dbReference>
<keyword evidence="6 10" id="KW-0560">Oxidoreductase</keyword>
<dbReference type="InterPro" id="IPR017972">
    <property type="entry name" value="Cyt_P450_CS"/>
</dbReference>
<dbReference type="EMBL" id="JARJCW010000054">
    <property type="protein sequence ID" value="KAJ7202579.1"/>
    <property type="molecule type" value="Genomic_DNA"/>
</dbReference>
<keyword evidence="8 10" id="KW-0503">Monooxygenase</keyword>
<comment type="similarity">
    <text evidence="3 10">Belongs to the cytochrome P450 family.</text>
</comment>
<comment type="pathway">
    <text evidence="2">Secondary metabolite biosynthesis.</text>
</comment>
<evidence type="ECO:0000256" key="4">
    <source>
        <dbReference type="ARBA" id="ARBA00022617"/>
    </source>
</evidence>
<keyword evidence="11" id="KW-0732">Signal</keyword>